<evidence type="ECO:0000256" key="3">
    <source>
        <dbReference type="ARBA" id="ARBA00022840"/>
    </source>
</evidence>
<keyword evidence="2" id="KW-0547">Nucleotide-binding</keyword>
<evidence type="ECO:0000256" key="4">
    <source>
        <dbReference type="ARBA" id="ARBA00023267"/>
    </source>
</evidence>
<dbReference type="GO" id="GO:0004077">
    <property type="term" value="F:biotin--[biotin carboxyl-carrier protein] ligase activity"/>
    <property type="evidence" value="ECO:0007669"/>
    <property type="project" value="UniProtKB-EC"/>
</dbReference>
<feature type="domain" description="BPL/LPL catalytic" evidence="7">
    <location>
        <begin position="7"/>
        <end position="195"/>
    </location>
</feature>
<dbReference type="SUPFAM" id="SSF50037">
    <property type="entry name" value="C-terminal domain of transcriptional repressors"/>
    <property type="match status" value="1"/>
</dbReference>
<comment type="catalytic activity">
    <reaction evidence="6">
        <text>biotin + L-lysyl-[protein] + ATP = N(6)-biotinyl-L-lysyl-[protein] + AMP + diphosphate + H(+)</text>
        <dbReference type="Rhea" id="RHEA:11756"/>
        <dbReference type="Rhea" id="RHEA-COMP:9752"/>
        <dbReference type="Rhea" id="RHEA-COMP:10505"/>
        <dbReference type="ChEBI" id="CHEBI:15378"/>
        <dbReference type="ChEBI" id="CHEBI:29969"/>
        <dbReference type="ChEBI" id="CHEBI:30616"/>
        <dbReference type="ChEBI" id="CHEBI:33019"/>
        <dbReference type="ChEBI" id="CHEBI:57586"/>
        <dbReference type="ChEBI" id="CHEBI:83144"/>
        <dbReference type="ChEBI" id="CHEBI:456215"/>
        <dbReference type="EC" id="6.3.4.15"/>
    </reaction>
</comment>
<reference evidence="8 9" key="1">
    <citation type="journal article" date="2007" name="PLoS Genet.">
        <title>A tale of two oxidation states: bacterial colonization of arsenic-rich environments.</title>
        <authorList>
            <person name="Muller D."/>
            <person name="Medigue C."/>
            <person name="Koechler S."/>
            <person name="Barbe V."/>
            <person name="Barakat M."/>
            <person name="Talla E."/>
            <person name="Bonnefoy V."/>
            <person name="Krin E."/>
            <person name="Arsene-Ploetze F."/>
            <person name="Carapito C."/>
            <person name="Chandler M."/>
            <person name="Cournoyer B."/>
            <person name="Cruveiller S."/>
            <person name="Dossat C."/>
            <person name="Duval S."/>
            <person name="Heymann M."/>
            <person name="Leize E."/>
            <person name="Lieutaud A."/>
            <person name="Lievremont D."/>
            <person name="Makita Y."/>
            <person name="Mangenot S."/>
            <person name="Nitschke W."/>
            <person name="Ortet P."/>
            <person name="Perdrial N."/>
            <person name="Schoepp B."/>
            <person name="Siguier N."/>
            <person name="Simeonova D.D."/>
            <person name="Rouy Z."/>
            <person name="Segurens B."/>
            <person name="Turlin E."/>
            <person name="Vallenet D."/>
            <person name="Van Dorsselaer A."/>
            <person name="Weiss S."/>
            <person name="Weissenbach J."/>
            <person name="Lett M.C."/>
            <person name="Danchin A."/>
            <person name="Bertin P.N."/>
        </authorList>
    </citation>
    <scope>NUCLEOTIDE SEQUENCE [LARGE SCALE GENOMIC DNA]</scope>
    <source>
        <strain evidence="9">ULPAs1</strain>
    </source>
</reference>
<gene>
    <name evidence="8" type="ordered locus">HEAR2991</name>
</gene>
<name>A4G9B4_HERAR</name>
<dbReference type="PANTHER" id="PTHR12835:SF5">
    <property type="entry name" value="BIOTIN--PROTEIN LIGASE"/>
    <property type="match status" value="1"/>
</dbReference>
<dbReference type="CDD" id="cd16442">
    <property type="entry name" value="BPL"/>
    <property type="match status" value="1"/>
</dbReference>
<dbReference type="InterPro" id="IPR045864">
    <property type="entry name" value="aa-tRNA-synth_II/BPL/LPL"/>
</dbReference>
<evidence type="ECO:0000256" key="1">
    <source>
        <dbReference type="ARBA" id="ARBA00022598"/>
    </source>
</evidence>
<dbReference type="PROSITE" id="PS51733">
    <property type="entry name" value="BPL_LPL_CATALYTIC"/>
    <property type="match status" value="1"/>
</dbReference>
<evidence type="ECO:0000256" key="5">
    <source>
        <dbReference type="ARBA" id="ARBA00024227"/>
    </source>
</evidence>
<dbReference type="InterPro" id="IPR003142">
    <property type="entry name" value="BPL_C"/>
</dbReference>
<dbReference type="STRING" id="204773.HEAR2991"/>
<dbReference type="OrthoDB" id="9807064at2"/>
<dbReference type="KEGG" id="har:HEAR2991"/>
<dbReference type="SUPFAM" id="SSF55681">
    <property type="entry name" value="Class II aaRS and biotin synthetases"/>
    <property type="match status" value="1"/>
</dbReference>
<dbReference type="Gene3D" id="3.30.930.10">
    <property type="entry name" value="Bira Bifunctional Protein, Domain 2"/>
    <property type="match status" value="1"/>
</dbReference>
<dbReference type="eggNOG" id="COG0340">
    <property type="taxonomic scope" value="Bacteria"/>
</dbReference>
<evidence type="ECO:0000313" key="9">
    <source>
        <dbReference type="Proteomes" id="UP000006697"/>
    </source>
</evidence>
<sequence length="263" mass="27849">MPEPSLPTVPQLAALCGSEVQNMTLRIVTETGSTNADLLAETTQLQGPTLLWAGVQTAGKGRAGRRWHSAADATLTFSLAWKFALPVQALAGLSLAVGVTVVETLISFGVDAQLKWPNDVLRNGNKLAGILIETAMDKTDRQSIWAIIGVGINLADARNLSAQIGRTVADASGLERVRLMAALLDAFSKALPLFEQQGFKAFAPAWNALDAYAGQAVNILDQEKILQHGDAAGVDEAGRLLLDTAQGRIAISAGDVSLRIREE</sequence>
<dbReference type="EC" id="6.3.4.15" evidence="5"/>
<dbReference type="AlphaFoldDB" id="A4G9B4"/>
<evidence type="ECO:0000256" key="2">
    <source>
        <dbReference type="ARBA" id="ARBA00022741"/>
    </source>
</evidence>
<dbReference type="Gene3D" id="2.30.30.100">
    <property type="match status" value="1"/>
</dbReference>
<evidence type="ECO:0000259" key="7">
    <source>
        <dbReference type="PROSITE" id="PS51733"/>
    </source>
</evidence>
<dbReference type="HOGENOM" id="CLU_051096_4_1_4"/>
<dbReference type="GO" id="GO:0005524">
    <property type="term" value="F:ATP binding"/>
    <property type="evidence" value="ECO:0007669"/>
    <property type="project" value="UniProtKB-KW"/>
</dbReference>
<dbReference type="InterPro" id="IPR004408">
    <property type="entry name" value="Biotin_CoA_COase_ligase"/>
</dbReference>
<keyword evidence="4" id="KW-0092">Biotin</keyword>
<protein>
    <recommendedName>
        <fullName evidence="5">biotin--[biotin carboxyl-carrier protein] ligase</fullName>
        <ecNumber evidence="5">6.3.4.15</ecNumber>
    </recommendedName>
</protein>
<evidence type="ECO:0000256" key="6">
    <source>
        <dbReference type="ARBA" id="ARBA00047846"/>
    </source>
</evidence>
<dbReference type="NCBIfam" id="TIGR00121">
    <property type="entry name" value="birA_ligase"/>
    <property type="match status" value="1"/>
</dbReference>
<dbReference type="Pfam" id="PF03099">
    <property type="entry name" value="BPL_LplA_LipB"/>
    <property type="match status" value="1"/>
</dbReference>
<organism evidence="8 9">
    <name type="scientific">Herminiimonas arsenicoxydans</name>
    <dbReference type="NCBI Taxonomy" id="204773"/>
    <lineage>
        <taxon>Bacteria</taxon>
        <taxon>Pseudomonadati</taxon>
        <taxon>Pseudomonadota</taxon>
        <taxon>Betaproteobacteria</taxon>
        <taxon>Burkholderiales</taxon>
        <taxon>Oxalobacteraceae</taxon>
        <taxon>Herminiimonas</taxon>
    </lineage>
</organism>
<dbReference type="InterPro" id="IPR004143">
    <property type="entry name" value="BPL_LPL_catalytic"/>
</dbReference>
<keyword evidence="3" id="KW-0067">ATP-binding</keyword>
<dbReference type="PANTHER" id="PTHR12835">
    <property type="entry name" value="BIOTIN PROTEIN LIGASE"/>
    <property type="match status" value="1"/>
</dbReference>
<proteinExistence type="predicted"/>
<keyword evidence="9" id="KW-1185">Reference proteome</keyword>
<evidence type="ECO:0000313" key="8">
    <source>
        <dbReference type="EMBL" id="CAL63101.1"/>
    </source>
</evidence>
<accession>A4G9B4</accession>
<dbReference type="EMBL" id="CU207211">
    <property type="protein sequence ID" value="CAL63101.1"/>
    <property type="molecule type" value="Genomic_DNA"/>
</dbReference>
<keyword evidence="1 8" id="KW-0436">Ligase</keyword>
<dbReference type="Proteomes" id="UP000006697">
    <property type="component" value="Chromosome"/>
</dbReference>
<dbReference type="Pfam" id="PF02237">
    <property type="entry name" value="BPL_C"/>
    <property type="match status" value="1"/>
</dbReference>
<dbReference type="InterPro" id="IPR008988">
    <property type="entry name" value="Transcriptional_repressor_C"/>
</dbReference>
<dbReference type="GO" id="GO:0005737">
    <property type="term" value="C:cytoplasm"/>
    <property type="evidence" value="ECO:0007669"/>
    <property type="project" value="TreeGrafter"/>
</dbReference>